<evidence type="ECO:0000256" key="13">
    <source>
        <dbReference type="ARBA" id="ARBA00022833"/>
    </source>
</evidence>
<evidence type="ECO:0000256" key="7">
    <source>
        <dbReference type="ARBA" id="ARBA00022454"/>
    </source>
</evidence>
<evidence type="ECO:0000259" key="20">
    <source>
        <dbReference type="PROSITE" id="PS50089"/>
    </source>
</evidence>
<dbReference type="InterPro" id="IPR011513">
    <property type="entry name" value="Nse1"/>
</dbReference>
<evidence type="ECO:0000256" key="4">
    <source>
        <dbReference type="ARBA" id="ARBA00010258"/>
    </source>
</evidence>
<dbReference type="GO" id="GO:0008270">
    <property type="term" value="F:zinc ion binding"/>
    <property type="evidence" value="ECO:0007669"/>
    <property type="project" value="UniProtKB-KW"/>
</dbReference>
<reference evidence="21 22" key="1">
    <citation type="journal article" date="2024" name="Proc. Natl. Acad. Sci. U.S.A.">
        <title>The genetic regulatory architecture and epigenomic basis for age-related changes in rattlesnake venom.</title>
        <authorList>
            <person name="Hogan M.P."/>
            <person name="Holding M.L."/>
            <person name="Nystrom G.S."/>
            <person name="Colston T.J."/>
            <person name="Bartlett D.A."/>
            <person name="Mason A.J."/>
            <person name="Ellsworth S.A."/>
            <person name="Rautsaw R.M."/>
            <person name="Lawrence K.C."/>
            <person name="Strickland J.L."/>
            <person name="He B."/>
            <person name="Fraser P."/>
            <person name="Margres M.J."/>
            <person name="Gilbert D.M."/>
            <person name="Gibbs H.L."/>
            <person name="Parkinson C.L."/>
            <person name="Rokyta D.R."/>
        </authorList>
    </citation>
    <scope>NUCLEOTIDE SEQUENCE [LARGE SCALE GENOMIC DNA]</scope>
    <source>
        <strain evidence="21">DRR0105</strain>
    </source>
</reference>
<keyword evidence="13" id="KW-0862">Zinc</keyword>
<keyword evidence="12" id="KW-0833">Ubl conjugation pathway</keyword>
<dbReference type="Pfam" id="PF07574">
    <property type="entry name" value="SMC_Nse1"/>
    <property type="match status" value="1"/>
</dbReference>
<organism evidence="21 22">
    <name type="scientific">Crotalus adamanteus</name>
    <name type="common">Eastern diamondback rattlesnake</name>
    <dbReference type="NCBI Taxonomy" id="8729"/>
    <lineage>
        <taxon>Eukaryota</taxon>
        <taxon>Metazoa</taxon>
        <taxon>Chordata</taxon>
        <taxon>Craniata</taxon>
        <taxon>Vertebrata</taxon>
        <taxon>Euteleostomi</taxon>
        <taxon>Lepidosauria</taxon>
        <taxon>Squamata</taxon>
        <taxon>Bifurcata</taxon>
        <taxon>Unidentata</taxon>
        <taxon>Episquamata</taxon>
        <taxon>Toxicofera</taxon>
        <taxon>Serpentes</taxon>
        <taxon>Colubroidea</taxon>
        <taxon>Viperidae</taxon>
        <taxon>Crotalinae</taxon>
        <taxon>Crotalus</taxon>
    </lineage>
</organism>
<evidence type="ECO:0000256" key="1">
    <source>
        <dbReference type="ARBA" id="ARBA00000900"/>
    </source>
</evidence>
<comment type="similarity">
    <text evidence="4">Belongs to the NSE1 family.</text>
</comment>
<keyword evidence="7" id="KW-0158">Chromosome</keyword>
<dbReference type="Gene3D" id="3.90.1150.220">
    <property type="match status" value="1"/>
</dbReference>
<feature type="region of interest" description="Disordered" evidence="19">
    <location>
        <begin position="1"/>
        <end position="59"/>
    </location>
</feature>
<evidence type="ECO:0000256" key="5">
    <source>
        <dbReference type="ARBA" id="ARBA00012483"/>
    </source>
</evidence>
<dbReference type="InterPro" id="IPR013083">
    <property type="entry name" value="Znf_RING/FYVE/PHD"/>
</dbReference>
<keyword evidence="15" id="KW-0233">DNA recombination</keyword>
<keyword evidence="17" id="KW-0539">Nucleus</keyword>
<comment type="caution">
    <text evidence="21">The sequence shown here is derived from an EMBL/GenBank/DDBJ whole genome shotgun (WGS) entry which is preliminary data.</text>
</comment>
<evidence type="ECO:0000256" key="11">
    <source>
        <dbReference type="ARBA" id="ARBA00022771"/>
    </source>
</evidence>
<comment type="subcellular location">
    <subcellularLocation>
        <location evidence="3">Chromosome</location>
        <location evidence="3">Telomere</location>
    </subcellularLocation>
    <subcellularLocation>
        <location evidence="2">Nucleus</location>
    </subcellularLocation>
</comment>
<dbReference type="Gene3D" id="1.10.10.10">
    <property type="entry name" value="Winged helix-like DNA-binding domain superfamily/Winged helix DNA-binding domain"/>
    <property type="match status" value="1"/>
</dbReference>
<gene>
    <name evidence="21" type="ORF">NXF25_016625</name>
</gene>
<keyword evidence="10" id="KW-0227">DNA damage</keyword>
<evidence type="ECO:0000256" key="8">
    <source>
        <dbReference type="ARBA" id="ARBA00022679"/>
    </source>
</evidence>
<evidence type="ECO:0000256" key="17">
    <source>
        <dbReference type="ARBA" id="ARBA00023242"/>
    </source>
</evidence>
<dbReference type="GO" id="GO:0005634">
    <property type="term" value="C:nucleus"/>
    <property type="evidence" value="ECO:0007669"/>
    <property type="project" value="UniProtKB-SubCell"/>
</dbReference>
<feature type="domain" description="RING-type" evidence="20">
    <location>
        <begin position="466"/>
        <end position="507"/>
    </location>
</feature>
<evidence type="ECO:0000313" key="21">
    <source>
        <dbReference type="EMBL" id="KAK9393363.1"/>
    </source>
</evidence>
<keyword evidence="14" id="KW-0779">Telomere</keyword>
<evidence type="ECO:0000256" key="2">
    <source>
        <dbReference type="ARBA" id="ARBA00004123"/>
    </source>
</evidence>
<keyword evidence="16" id="KW-0234">DNA repair</keyword>
<proteinExistence type="inferred from homology"/>
<evidence type="ECO:0000256" key="15">
    <source>
        <dbReference type="ARBA" id="ARBA00023172"/>
    </source>
</evidence>
<dbReference type="Gene3D" id="3.30.40.10">
    <property type="entry name" value="Zinc/RING finger domain, C3HC4 (zinc finger)"/>
    <property type="match status" value="1"/>
</dbReference>
<evidence type="ECO:0000256" key="16">
    <source>
        <dbReference type="ARBA" id="ARBA00023204"/>
    </source>
</evidence>
<dbReference type="FunFam" id="1.10.10.10:FF:000270">
    <property type="entry name" value="Non-structural maintenance of chromosomes element 1 homolog"/>
    <property type="match status" value="1"/>
</dbReference>
<comment type="catalytic activity">
    <reaction evidence="1">
        <text>S-ubiquitinyl-[E2 ubiquitin-conjugating enzyme]-L-cysteine + [acceptor protein]-L-lysine = [E2 ubiquitin-conjugating enzyme]-L-cysteine + N(6)-ubiquitinyl-[acceptor protein]-L-lysine.</text>
        <dbReference type="EC" id="2.3.2.27"/>
    </reaction>
</comment>
<evidence type="ECO:0000256" key="6">
    <source>
        <dbReference type="ARBA" id="ARBA00019422"/>
    </source>
</evidence>
<feature type="compositionally biased region" description="Low complexity" evidence="19">
    <location>
        <begin position="1"/>
        <end position="24"/>
    </location>
</feature>
<dbReference type="GO" id="GO:0030915">
    <property type="term" value="C:Smc5-Smc6 complex"/>
    <property type="evidence" value="ECO:0007669"/>
    <property type="project" value="InterPro"/>
</dbReference>
<evidence type="ECO:0000256" key="9">
    <source>
        <dbReference type="ARBA" id="ARBA00022723"/>
    </source>
</evidence>
<dbReference type="PANTHER" id="PTHR20973:SF0">
    <property type="entry name" value="NON-STRUCTURAL MAINTENANCE OF CHROMOSOMES ELEMENT 1 HOMOLOG"/>
    <property type="match status" value="1"/>
</dbReference>
<dbReference type="GO" id="GO:0000781">
    <property type="term" value="C:chromosome, telomeric region"/>
    <property type="evidence" value="ECO:0007669"/>
    <property type="project" value="UniProtKB-SubCell"/>
</dbReference>
<feature type="region of interest" description="Disordered" evidence="19">
    <location>
        <begin position="517"/>
        <end position="543"/>
    </location>
</feature>
<dbReference type="Pfam" id="PF08746">
    <property type="entry name" value="zf-RING-like"/>
    <property type="match status" value="1"/>
</dbReference>
<keyword evidence="8" id="KW-0808">Transferase</keyword>
<keyword evidence="22" id="KW-1185">Reference proteome</keyword>
<dbReference type="AlphaFoldDB" id="A0AAW1AUF7"/>
<keyword evidence="9" id="KW-0479">Metal-binding</keyword>
<evidence type="ECO:0000256" key="12">
    <source>
        <dbReference type="ARBA" id="ARBA00022786"/>
    </source>
</evidence>
<dbReference type="EMBL" id="JAOTOJ010000014">
    <property type="protein sequence ID" value="KAK9393363.1"/>
    <property type="molecule type" value="Genomic_DNA"/>
</dbReference>
<evidence type="ECO:0000256" key="3">
    <source>
        <dbReference type="ARBA" id="ARBA00004574"/>
    </source>
</evidence>
<dbReference type="PROSITE" id="PS50089">
    <property type="entry name" value="ZF_RING_2"/>
    <property type="match status" value="1"/>
</dbReference>
<evidence type="ECO:0000256" key="18">
    <source>
        <dbReference type="PROSITE-ProRule" id="PRU00175"/>
    </source>
</evidence>
<sequence length="543" mass="58574">MAGRARLAATRAGAASAGPSPFAEAGRREAGPRSPSWVTPLRWGAAGGPRPPPAGGHPFSRALRLPFGGCWPRGGPRWTGAPVRGLLGPPRTLPGVPQPSPGRRGAALGCLSLRHNAEQPSPGLESPSGVRVTWGPGLGCRLVVFGGSPSLQAGPEPLLGRLGCSGPPLDENSASSRAFEAVASRRHPGLPFPSPPPTLPRVGLLPAQLGLRALLSVPAEEPPRASRRSIRAQRGDAPLRPPARRRPPEGALETGGGAPPSCRARKARGSRAPVGAPPPPAMAAAQDDAQRRFLQALLARGVVEAAEAERLRRLCCQRHPAPRATDPLDDFIGGLNVQLQPLSMEIRKGSAEDSGKAYFALVNLAETEITKMASDFSENELELFKKTLDLILLSGNGFASSTEILNLADQLKPKKMKKMEVEQVLQQLVQKKWLCEKEGEYTLHIRSILELEQYIFRHYPESARKCHICHSLSVQSQVCEDCGIVLHCSCLSKYFQAQPEPRCPHCKQFWPHKIPDFHPPSHLPSSARRESRKASRMGSRQQQ</sequence>
<keyword evidence="11 18" id="KW-0863">Zinc-finger</keyword>
<dbReference type="GO" id="GO:0061630">
    <property type="term" value="F:ubiquitin protein ligase activity"/>
    <property type="evidence" value="ECO:0007669"/>
    <property type="project" value="UniProtKB-EC"/>
</dbReference>
<evidence type="ECO:0000313" key="22">
    <source>
        <dbReference type="Proteomes" id="UP001474421"/>
    </source>
</evidence>
<dbReference type="GO" id="GO:0000724">
    <property type="term" value="P:double-strand break repair via homologous recombination"/>
    <property type="evidence" value="ECO:0007669"/>
    <property type="project" value="TreeGrafter"/>
</dbReference>
<evidence type="ECO:0000256" key="10">
    <source>
        <dbReference type="ARBA" id="ARBA00022763"/>
    </source>
</evidence>
<dbReference type="Proteomes" id="UP001474421">
    <property type="component" value="Unassembled WGS sequence"/>
</dbReference>
<evidence type="ECO:0000256" key="14">
    <source>
        <dbReference type="ARBA" id="ARBA00022895"/>
    </source>
</evidence>
<dbReference type="InterPro" id="IPR036388">
    <property type="entry name" value="WH-like_DNA-bd_sf"/>
</dbReference>
<dbReference type="InterPro" id="IPR014857">
    <property type="entry name" value="Nse1_RING_C4HC3-type"/>
</dbReference>
<dbReference type="SUPFAM" id="SSF57850">
    <property type="entry name" value="RING/U-box"/>
    <property type="match status" value="1"/>
</dbReference>
<dbReference type="CDD" id="cd16493">
    <property type="entry name" value="RING-CH-C4HC3_NSE1"/>
    <property type="match status" value="1"/>
</dbReference>
<dbReference type="PANTHER" id="PTHR20973">
    <property type="entry name" value="NON-SMC ELEMENT 1-RELATED"/>
    <property type="match status" value="1"/>
</dbReference>
<evidence type="ECO:0000256" key="19">
    <source>
        <dbReference type="SAM" id="MobiDB-lite"/>
    </source>
</evidence>
<feature type="region of interest" description="Disordered" evidence="19">
    <location>
        <begin position="216"/>
        <end position="287"/>
    </location>
</feature>
<dbReference type="InterPro" id="IPR001841">
    <property type="entry name" value="Znf_RING"/>
</dbReference>
<dbReference type="FunFam" id="3.90.1150.220:FF:000001">
    <property type="entry name" value="Non-structural maintenance of chromosomes element 1 homolog"/>
    <property type="match status" value="1"/>
</dbReference>
<name>A0AAW1AUF7_CROAD</name>
<accession>A0AAW1AUF7</accession>
<protein>
    <recommendedName>
        <fullName evidence="6">Non-structural maintenance of chromosomes element 1 homolog</fullName>
        <ecNumber evidence="5">2.3.2.27</ecNumber>
    </recommendedName>
</protein>
<dbReference type="EC" id="2.3.2.27" evidence="5"/>